<gene>
    <name evidence="1" type="ORF">GALL_85230</name>
</gene>
<proteinExistence type="predicted"/>
<name>A0A1J5SLF2_9ZZZZ</name>
<evidence type="ECO:0000313" key="1">
    <source>
        <dbReference type="EMBL" id="OIR09290.1"/>
    </source>
</evidence>
<accession>A0A1J5SLF2</accession>
<organism evidence="1">
    <name type="scientific">mine drainage metagenome</name>
    <dbReference type="NCBI Taxonomy" id="410659"/>
    <lineage>
        <taxon>unclassified sequences</taxon>
        <taxon>metagenomes</taxon>
        <taxon>ecological metagenomes</taxon>
    </lineage>
</organism>
<sequence>MRRLLFLAAAVAFAAAPAIAAESFTRSLSADEFHRAGLDKLSPAERTFLDGLIQRRLSGGDAARAPVSPEPAGRRAVVVVSSGTRVVESAVESRIDGKFTGWDGRTVFHLQNGQRWQVANADDEYWNPAVMNPRVRIVASSFGGYWMTVEGLNLRVRVKPLP</sequence>
<dbReference type="EMBL" id="MLJW01000027">
    <property type="protein sequence ID" value="OIR09290.1"/>
    <property type="molecule type" value="Genomic_DNA"/>
</dbReference>
<dbReference type="AlphaFoldDB" id="A0A1J5SLF2"/>
<comment type="caution">
    <text evidence="1">The sequence shown here is derived from an EMBL/GenBank/DDBJ whole genome shotgun (WGS) entry which is preliminary data.</text>
</comment>
<reference evidence="1" key="1">
    <citation type="submission" date="2016-10" db="EMBL/GenBank/DDBJ databases">
        <title>Sequence of Gallionella enrichment culture.</title>
        <authorList>
            <person name="Poehlein A."/>
            <person name="Muehling M."/>
            <person name="Daniel R."/>
        </authorList>
    </citation>
    <scope>NUCLEOTIDE SEQUENCE</scope>
</reference>
<protein>
    <submittedName>
        <fullName evidence="1">Uncharacterized protein</fullName>
    </submittedName>
</protein>